<dbReference type="SMART" id="SM00513">
    <property type="entry name" value="SAP"/>
    <property type="match status" value="1"/>
</dbReference>
<dbReference type="InterPro" id="IPR036361">
    <property type="entry name" value="SAP_dom_sf"/>
</dbReference>
<evidence type="ECO:0000313" key="3">
    <source>
        <dbReference type="Proteomes" id="UP001162640"/>
    </source>
</evidence>
<reference evidence="3" key="1">
    <citation type="journal article" date="2023" name="Commun. Biol.">
        <title>Genome analysis of Parmales, the sister group of diatoms, reveals the evolutionary specialization of diatoms from phago-mixotrophs to photoautotrophs.</title>
        <authorList>
            <person name="Ban H."/>
            <person name="Sato S."/>
            <person name="Yoshikawa S."/>
            <person name="Yamada K."/>
            <person name="Nakamura Y."/>
            <person name="Ichinomiya M."/>
            <person name="Sato N."/>
            <person name="Blanc-Mathieu R."/>
            <person name="Endo H."/>
            <person name="Kuwata A."/>
            <person name="Ogata H."/>
        </authorList>
    </citation>
    <scope>NUCLEOTIDE SEQUENCE [LARGE SCALE GENOMIC DNA]</scope>
</reference>
<dbReference type="Gene3D" id="1.10.720.30">
    <property type="entry name" value="SAP domain"/>
    <property type="match status" value="1"/>
</dbReference>
<dbReference type="PROSITE" id="PS50800">
    <property type="entry name" value="SAP"/>
    <property type="match status" value="1"/>
</dbReference>
<dbReference type="Pfam" id="PF02037">
    <property type="entry name" value="SAP"/>
    <property type="match status" value="1"/>
</dbReference>
<dbReference type="Proteomes" id="UP001162640">
    <property type="component" value="Unassembled WGS sequence"/>
</dbReference>
<dbReference type="EMBL" id="BLQM01000471">
    <property type="protein sequence ID" value="GMH91433.1"/>
    <property type="molecule type" value="Genomic_DNA"/>
</dbReference>
<organism evidence="2 3">
    <name type="scientific">Triparma laevis f. inornata</name>
    <dbReference type="NCBI Taxonomy" id="1714386"/>
    <lineage>
        <taxon>Eukaryota</taxon>
        <taxon>Sar</taxon>
        <taxon>Stramenopiles</taxon>
        <taxon>Ochrophyta</taxon>
        <taxon>Bolidophyceae</taxon>
        <taxon>Parmales</taxon>
        <taxon>Triparmaceae</taxon>
        <taxon>Triparma</taxon>
    </lineage>
</organism>
<gene>
    <name evidence="2" type="ORF">TL16_g12058</name>
</gene>
<name>A0A9W7BRQ9_9STRA</name>
<sequence>MWANAPRHLSLTRLPLFNAITFQCRRSIGSNQVDLTKPWGRKAYELVEDVKPFHPDHIDAGPLGVPKLQPDDAVGAKNNVKDMDDGPSNDQYLDAMAKATSGPQSNVKLVEEELQEEVAAALNKQATKVLMAIEKAQVLRSKVESELAELKSLKVPELKALCKELNVAVRGKKDDLIKRCLSTEKLLDFETTRKAAYHARWELGIHRQACGFVTNNQQFIETHYKIPEKIDLFEEEKKEGKVFTDQLDWWQSKGRWR</sequence>
<proteinExistence type="predicted"/>
<dbReference type="AlphaFoldDB" id="A0A9W7BRQ9"/>
<feature type="domain" description="SAP" evidence="1">
    <location>
        <begin position="150"/>
        <end position="184"/>
    </location>
</feature>
<evidence type="ECO:0000313" key="2">
    <source>
        <dbReference type="EMBL" id="GMH91433.1"/>
    </source>
</evidence>
<dbReference type="InterPro" id="IPR003034">
    <property type="entry name" value="SAP_dom"/>
</dbReference>
<accession>A0A9W7BRQ9</accession>
<comment type="caution">
    <text evidence="2">The sequence shown here is derived from an EMBL/GenBank/DDBJ whole genome shotgun (WGS) entry which is preliminary data.</text>
</comment>
<dbReference type="SUPFAM" id="SSF68906">
    <property type="entry name" value="SAP domain"/>
    <property type="match status" value="1"/>
</dbReference>
<evidence type="ECO:0000259" key="1">
    <source>
        <dbReference type="PROSITE" id="PS50800"/>
    </source>
</evidence>
<protein>
    <recommendedName>
        <fullName evidence="1">SAP domain-containing protein</fullName>
    </recommendedName>
</protein>